<evidence type="ECO:0000256" key="6">
    <source>
        <dbReference type="PIRSR" id="PIRSR001430-2"/>
    </source>
</evidence>
<dbReference type="Gene3D" id="3.30.70.580">
    <property type="entry name" value="Pseudouridine synthase I, catalytic domain, N-terminal subdomain"/>
    <property type="match status" value="1"/>
</dbReference>
<comment type="similarity">
    <text evidence="1 4 7">Belongs to the tRNA pseudouridine synthase TruA family.</text>
</comment>
<dbReference type="Pfam" id="PF01416">
    <property type="entry name" value="PseudoU_synth_1"/>
    <property type="match status" value="2"/>
</dbReference>
<dbReference type="InterPro" id="IPR001406">
    <property type="entry name" value="PsdUridine_synth_TruA"/>
</dbReference>
<dbReference type="HAMAP" id="MF_00171">
    <property type="entry name" value="TruA"/>
    <property type="match status" value="1"/>
</dbReference>
<comment type="function">
    <text evidence="4">Formation of pseudouridine at positions 38, 39 and 40 in the anticodon stem and loop of transfer RNAs.</text>
</comment>
<name>A0A366ICB1_9FIRM</name>
<evidence type="ECO:0000313" key="10">
    <source>
        <dbReference type="Proteomes" id="UP000253490"/>
    </source>
</evidence>
<dbReference type="SUPFAM" id="SSF55120">
    <property type="entry name" value="Pseudouridine synthase"/>
    <property type="match status" value="1"/>
</dbReference>
<dbReference type="InterPro" id="IPR020103">
    <property type="entry name" value="PsdUridine_synth_cat_dom_sf"/>
</dbReference>
<proteinExistence type="inferred from homology"/>
<dbReference type="GO" id="GO:0031119">
    <property type="term" value="P:tRNA pseudouridine synthesis"/>
    <property type="evidence" value="ECO:0007669"/>
    <property type="project" value="UniProtKB-UniRule"/>
</dbReference>
<dbReference type="PIRSF" id="PIRSF001430">
    <property type="entry name" value="tRNA_psdUrid_synth"/>
    <property type="match status" value="1"/>
</dbReference>
<evidence type="ECO:0000256" key="5">
    <source>
        <dbReference type="PIRSR" id="PIRSR001430-1"/>
    </source>
</evidence>
<feature type="binding site" evidence="4 6">
    <location>
        <position position="113"/>
    </location>
    <ligand>
        <name>substrate</name>
    </ligand>
</feature>
<dbReference type="Proteomes" id="UP000253490">
    <property type="component" value="Unassembled WGS sequence"/>
</dbReference>
<feature type="active site" description="Nucleophile" evidence="4 5">
    <location>
        <position position="55"/>
    </location>
</feature>
<keyword evidence="3 4" id="KW-0413">Isomerase</keyword>
<feature type="domain" description="Pseudouridine synthase I TruA alpha/beta" evidence="8">
    <location>
        <begin position="146"/>
        <end position="247"/>
    </location>
</feature>
<dbReference type="AlphaFoldDB" id="A0A366ICB1"/>
<dbReference type="CDD" id="cd02570">
    <property type="entry name" value="PseudoU_synth_EcTruA"/>
    <property type="match status" value="1"/>
</dbReference>
<accession>A0A366ICB1</accession>
<evidence type="ECO:0000313" key="9">
    <source>
        <dbReference type="EMBL" id="RBP67434.1"/>
    </source>
</evidence>
<sequence length="247" mass="27978">MNFERNIQLIIEYDGSNYCGWQVQKNGVSIQEVLNKAIQKITKEDIYITGSGRTDAGVHALGQSAHFKTQTSIPINKIPFAINSQLPKDIRIQDAIERNIDFHSRYSAVGKIYEYKILNSEHGSALDNNRMYHIRERLDIDKMRQAAKYFLGTHDFTGFSSVHSSVINKVRTIDYSDFDIDGTHIIYTVRGNGFLYNMVRIIIGTLIQVGKGKIDHEDIPMIIGSKERAKAGPTAPAHGLYLQKVLY</sequence>
<evidence type="ECO:0000256" key="4">
    <source>
        <dbReference type="HAMAP-Rule" id="MF_00171"/>
    </source>
</evidence>
<dbReference type="InterPro" id="IPR020095">
    <property type="entry name" value="PsdUridine_synth_TruA_C"/>
</dbReference>
<dbReference type="FunFam" id="3.30.70.580:FF:000001">
    <property type="entry name" value="tRNA pseudouridine synthase A"/>
    <property type="match status" value="1"/>
</dbReference>
<evidence type="ECO:0000256" key="2">
    <source>
        <dbReference type="ARBA" id="ARBA00022694"/>
    </source>
</evidence>
<protein>
    <recommendedName>
        <fullName evidence="4">tRNA pseudouridine synthase A</fullName>
        <ecNumber evidence="4">5.4.99.12</ecNumber>
    </recommendedName>
    <alternativeName>
        <fullName evidence="4">tRNA pseudouridine(38-40) synthase</fullName>
    </alternativeName>
    <alternativeName>
        <fullName evidence="4">tRNA pseudouridylate synthase I</fullName>
    </alternativeName>
    <alternativeName>
        <fullName evidence="4">tRNA-uridine isomerase I</fullName>
    </alternativeName>
</protein>
<dbReference type="RefSeq" id="WP_113919994.1">
    <property type="nucleotide sequence ID" value="NZ_QNRX01000004.1"/>
</dbReference>
<dbReference type="InterPro" id="IPR020094">
    <property type="entry name" value="TruA/RsuA/RluB/E/F_N"/>
</dbReference>
<dbReference type="GO" id="GO:0160147">
    <property type="term" value="F:tRNA pseudouridine(38-40) synthase activity"/>
    <property type="evidence" value="ECO:0007669"/>
    <property type="project" value="UniProtKB-EC"/>
</dbReference>
<dbReference type="EMBL" id="QNRX01000004">
    <property type="protein sequence ID" value="RBP67434.1"/>
    <property type="molecule type" value="Genomic_DNA"/>
</dbReference>
<evidence type="ECO:0000256" key="7">
    <source>
        <dbReference type="RuleBase" id="RU003792"/>
    </source>
</evidence>
<comment type="catalytic activity">
    <reaction evidence="4 7">
        <text>uridine(38/39/40) in tRNA = pseudouridine(38/39/40) in tRNA</text>
        <dbReference type="Rhea" id="RHEA:22376"/>
        <dbReference type="Rhea" id="RHEA-COMP:10085"/>
        <dbReference type="Rhea" id="RHEA-COMP:10087"/>
        <dbReference type="ChEBI" id="CHEBI:65314"/>
        <dbReference type="ChEBI" id="CHEBI:65315"/>
        <dbReference type="EC" id="5.4.99.12"/>
    </reaction>
</comment>
<gene>
    <name evidence="4" type="primary">truA</name>
    <name evidence="9" type="ORF">DES36_104136</name>
</gene>
<dbReference type="InterPro" id="IPR020097">
    <property type="entry name" value="PsdUridine_synth_TruA_a/b_dom"/>
</dbReference>
<keyword evidence="2 4" id="KW-0819">tRNA processing</keyword>
<dbReference type="PANTHER" id="PTHR11142">
    <property type="entry name" value="PSEUDOURIDYLATE SYNTHASE"/>
    <property type="match status" value="1"/>
</dbReference>
<dbReference type="EC" id="5.4.99.12" evidence="4"/>
<dbReference type="NCBIfam" id="TIGR00071">
    <property type="entry name" value="hisT_truA"/>
    <property type="match status" value="1"/>
</dbReference>
<comment type="caution">
    <text evidence="9">The sequence shown here is derived from an EMBL/GenBank/DDBJ whole genome shotgun (WGS) entry which is preliminary data.</text>
</comment>
<keyword evidence="10" id="KW-1185">Reference proteome</keyword>
<organism evidence="9 10">
    <name type="scientific">Alkalibaculum bacchi</name>
    <dbReference type="NCBI Taxonomy" id="645887"/>
    <lineage>
        <taxon>Bacteria</taxon>
        <taxon>Bacillati</taxon>
        <taxon>Bacillota</taxon>
        <taxon>Clostridia</taxon>
        <taxon>Eubacteriales</taxon>
        <taxon>Eubacteriaceae</taxon>
        <taxon>Alkalibaculum</taxon>
    </lineage>
</organism>
<dbReference type="OrthoDB" id="9811823at2"/>
<dbReference type="Gene3D" id="3.30.70.660">
    <property type="entry name" value="Pseudouridine synthase I, catalytic domain, C-terminal subdomain"/>
    <property type="match status" value="1"/>
</dbReference>
<reference evidence="9 10" key="1">
    <citation type="submission" date="2018-06" db="EMBL/GenBank/DDBJ databases">
        <title>Genomic Encyclopedia of Type Strains, Phase IV (KMG-IV): sequencing the most valuable type-strain genomes for metagenomic binning, comparative biology and taxonomic classification.</title>
        <authorList>
            <person name="Goeker M."/>
        </authorList>
    </citation>
    <scope>NUCLEOTIDE SEQUENCE [LARGE SCALE GENOMIC DNA]</scope>
    <source>
        <strain evidence="9 10">DSM 22112</strain>
    </source>
</reference>
<evidence type="ECO:0000256" key="1">
    <source>
        <dbReference type="ARBA" id="ARBA00009375"/>
    </source>
</evidence>
<feature type="domain" description="Pseudouridine synthase I TruA alpha/beta" evidence="8">
    <location>
        <begin position="10"/>
        <end position="107"/>
    </location>
</feature>
<dbReference type="GO" id="GO:0003723">
    <property type="term" value="F:RNA binding"/>
    <property type="evidence" value="ECO:0007669"/>
    <property type="project" value="InterPro"/>
</dbReference>
<comment type="subunit">
    <text evidence="4">Homodimer.</text>
</comment>
<evidence type="ECO:0000256" key="3">
    <source>
        <dbReference type="ARBA" id="ARBA00023235"/>
    </source>
</evidence>
<comment type="caution">
    <text evidence="4">Lacks conserved residue(s) required for the propagation of feature annotation.</text>
</comment>
<evidence type="ECO:0000259" key="8">
    <source>
        <dbReference type="Pfam" id="PF01416"/>
    </source>
</evidence>
<dbReference type="PANTHER" id="PTHR11142:SF0">
    <property type="entry name" value="TRNA PSEUDOURIDINE SYNTHASE-LIKE 1"/>
    <property type="match status" value="1"/>
</dbReference>